<evidence type="ECO:0008006" key="4">
    <source>
        <dbReference type="Google" id="ProtNLM"/>
    </source>
</evidence>
<organism evidence="2 3">
    <name type="scientific">Streptomyces camponoticapitis</name>
    <dbReference type="NCBI Taxonomy" id="1616125"/>
    <lineage>
        <taxon>Bacteria</taxon>
        <taxon>Bacillati</taxon>
        <taxon>Actinomycetota</taxon>
        <taxon>Actinomycetes</taxon>
        <taxon>Kitasatosporales</taxon>
        <taxon>Streptomycetaceae</taxon>
        <taxon>Streptomyces</taxon>
    </lineage>
</organism>
<feature type="region of interest" description="Disordered" evidence="1">
    <location>
        <begin position="1"/>
        <end position="26"/>
    </location>
</feature>
<proteinExistence type="predicted"/>
<sequence>MPVQENDTLKSRYQQNVSTDLEQNTAEQERIRREIVSLQEKLSGLEHDHELLVGMKAALGEATTVPRPRRAGKNAITKKAADRTPVVKASSAKKTARRKAAAGTKTPDTVEKTPSLGDLIHQHLSKQSGPLTAGEIASAMSAEHPQRNISDTYVRAATERLVARSQAERSKQGSTVHYTAVKANNSESTTTPADKETVPAGA</sequence>
<accession>A0ABQ2F0M7</accession>
<keyword evidence="3" id="KW-1185">Reference proteome</keyword>
<feature type="compositionally biased region" description="Basic and acidic residues" evidence="1">
    <location>
        <begin position="193"/>
        <end position="202"/>
    </location>
</feature>
<evidence type="ECO:0000256" key="1">
    <source>
        <dbReference type="SAM" id="MobiDB-lite"/>
    </source>
</evidence>
<feature type="compositionally biased region" description="Polar residues" evidence="1">
    <location>
        <begin position="11"/>
        <end position="26"/>
    </location>
</feature>
<name>A0ABQ2F0M7_9ACTN</name>
<evidence type="ECO:0000313" key="3">
    <source>
        <dbReference type="Proteomes" id="UP000660265"/>
    </source>
</evidence>
<protein>
    <recommendedName>
        <fullName evidence="4">Regulatory protein</fullName>
    </recommendedName>
</protein>
<feature type="region of interest" description="Disordered" evidence="1">
    <location>
        <begin position="164"/>
        <end position="202"/>
    </location>
</feature>
<dbReference type="Proteomes" id="UP000660265">
    <property type="component" value="Unassembled WGS sequence"/>
</dbReference>
<feature type="region of interest" description="Disordered" evidence="1">
    <location>
        <begin position="63"/>
        <end position="114"/>
    </location>
</feature>
<gene>
    <name evidence="2" type="ORF">GCM10011583_72570</name>
</gene>
<dbReference type="EMBL" id="BMMV01000040">
    <property type="protein sequence ID" value="GGK30135.1"/>
    <property type="molecule type" value="Genomic_DNA"/>
</dbReference>
<feature type="compositionally biased region" description="Polar residues" evidence="1">
    <location>
        <begin position="172"/>
        <end position="192"/>
    </location>
</feature>
<reference evidence="3" key="1">
    <citation type="journal article" date="2019" name="Int. J. Syst. Evol. Microbiol.">
        <title>The Global Catalogue of Microorganisms (GCM) 10K type strain sequencing project: providing services to taxonomists for standard genome sequencing and annotation.</title>
        <authorList>
            <consortium name="The Broad Institute Genomics Platform"/>
            <consortium name="The Broad Institute Genome Sequencing Center for Infectious Disease"/>
            <person name="Wu L."/>
            <person name="Ma J."/>
        </authorList>
    </citation>
    <scope>NUCLEOTIDE SEQUENCE [LARGE SCALE GENOMIC DNA]</scope>
    <source>
        <strain evidence="3">CGMCC 4.7275</strain>
    </source>
</reference>
<evidence type="ECO:0000313" key="2">
    <source>
        <dbReference type="EMBL" id="GGK30135.1"/>
    </source>
</evidence>
<comment type="caution">
    <text evidence="2">The sequence shown here is derived from an EMBL/GenBank/DDBJ whole genome shotgun (WGS) entry which is preliminary data.</text>
</comment>